<sequence length="266" mass="31046">MASCVRRALMPIGVNILRQHGIISCLRPRTLPMMCRFASHDAVQTTILKRDDARKEELLQFGNYVAENLPKFVQKVQITDGGELEVLIHPEGVVVTMAFLKDHTNAQFTNISDLCAVDVPSRQYRFEIVYNLLSLRFNTRIRVKTYTDEITPMESICPVFRGADWYEREIWDMFGVFFANHPDLRRILTDYGFEGHPFRKDFPLSGFLELRYDDEEKRILSEPVELAQEFRKFDLRSPWEQFPAFRQEAVEEGEGVEKLESGEEKK</sequence>
<dbReference type="OMA" id="PCRKNRF"/>
<dbReference type="GO" id="GO:0016020">
    <property type="term" value="C:membrane"/>
    <property type="evidence" value="ECO:0007669"/>
    <property type="project" value="UniProtKB-ARBA"/>
</dbReference>
<keyword evidence="11" id="KW-1185">Reference proteome</keyword>
<dbReference type="InParanoid" id="A0A1S3JBK1"/>
<dbReference type="NCBIfam" id="NF004733">
    <property type="entry name" value="PRK06074.1-5"/>
    <property type="match status" value="1"/>
</dbReference>
<dbReference type="PANTHER" id="PTHR10884">
    <property type="entry name" value="NADH DEHYDROGENASE UBIQUINONE IRON-SULFUR PROTEIN 3"/>
    <property type="match status" value="1"/>
</dbReference>
<evidence type="ECO:0000256" key="8">
    <source>
        <dbReference type="ARBA" id="ARBA00049551"/>
    </source>
</evidence>
<evidence type="ECO:0000313" key="12">
    <source>
        <dbReference type="RefSeq" id="XP_013407561.1"/>
    </source>
</evidence>
<evidence type="ECO:0000259" key="10">
    <source>
        <dbReference type="Pfam" id="PF00329"/>
    </source>
</evidence>
<dbReference type="Proteomes" id="UP000085678">
    <property type="component" value="Unplaced"/>
</dbReference>
<organism evidence="11 12">
    <name type="scientific">Lingula anatina</name>
    <name type="common">Brachiopod</name>
    <name type="synonym">Lingula unguis</name>
    <dbReference type="NCBI Taxonomy" id="7574"/>
    <lineage>
        <taxon>Eukaryota</taxon>
        <taxon>Metazoa</taxon>
        <taxon>Spiralia</taxon>
        <taxon>Lophotrochozoa</taxon>
        <taxon>Brachiopoda</taxon>
        <taxon>Linguliformea</taxon>
        <taxon>Lingulata</taxon>
        <taxon>Lingulida</taxon>
        <taxon>Linguloidea</taxon>
        <taxon>Lingulidae</taxon>
        <taxon>Lingula</taxon>
    </lineage>
</organism>
<keyword evidence="6 9" id="KW-0520">NAD</keyword>
<dbReference type="Pfam" id="PF00329">
    <property type="entry name" value="Complex1_30kDa"/>
    <property type="match status" value="1"/>
</dbReference>
<evidence type="ECO:0000256" key="2">
    <source>
        <dbReference type="ARBA" id="ARBA00007569"/>
    </source>
</evidence>
<dbReference type="GO" id="GO:0016651">
    <property type="term" value="F:oxidoreductase activity, acting on NAD(P)H"/>
    <property type="evidence" value="ECO:0007669"/>
    <property type="project" value="InterPro"/>
</dbReference>
<dbReference type="GO" id="GO:0005739">
    <property type="term" value="C:mitochondrion"/>
    <property type="evidence" value="ECO:0007669"/>
    <property type="project" value="UniProtKB-SubCell"/>
</dbReference>
<dbReference type="RefSeq" id="XP_013407561.1">
    <property type="nucleotide sequence ID" value="XM_013552107.1"/>
</dbReference>
<evidence type="ECO:0000313" key="11">
    <source>
        <dbReference type="Proteomes" id="UP000085678"/>
    </source>
</evidence>
<evidence type="ECO:0000256" key="4">
    <source>
        <dbReference type="ARBA" id="ARBA00022448"/>
    </source>
</evidence>
<keyword evidence="4 9" id="KW-0813">Transport</keyword>
<dbReference type="SUPFAM" id="SSF143243">
    <property type="entry name" value="Nqo5-like"/>
    <property type="match status" value="1"/>
</dbReference>
<dbReference type="InterPro" id="IPR020396">
    <property type="entry name" value="NADH_UbQ_OxRdtase_CS"/>
</dbReference>
<feature type="domain" description="NADH:ubiquinone oxidoreductase 30kDa subunit" evidence="10">
    <location>
        <begin position="87"/>
        <end position="206"/>
    </location>
</feature>
<dbReference type="NCBIfam" id="TIGR01961">
    <property type="entry name" value="NuoC_fam"/>
    <property type="match status" value="1"/>
</dbReference>
<dbReference type="KEGG" id="lak:106171670"/>
<dbReference type="Gene3D" id="3.30.460.80">
    <property type="entry name" value="NADH:ubiquinone oxidoreductase, 30kDa subunit"/>
    <property type="match status" value="1"/>
</dbReference>
<evidence type="ECO:0000256" key="7">
    <source>
        <dbReference type="ARBA" id="ARBA00023075"/>
    </source>
</evidence>
<evidence type="ECO:0000256" key="9">
    <source>
        <dbReference type="RuleBase" id="RU003456"/>
    </source>
</evidence>
<dbReference type="InterPro" id="IPR001268">
    <property type="entry name" value="NADH_UbQ_OxRdtase_30kDa_su"/>
</dbReference>
<gene>
    <name evidence="12" type="primary">LOC106171670</name>
</gene>
<dbReference type="PANTHER" id="PTHR10884:SF14">
    <property type="entry name" value="NADH DEHYDROGENASE [UBIQUINONE] IRON-SULFUR PROTEIN 3, MITOCHONDRIAL"/>
    <property type="match status" value="1"/>
</dbReference>
<evidence type="ECO:0000256" key="6">
    <source>
        <dbReference type="ARBA" id="ARBA00023027"/>
    </source>
</evidence>
<keyword evidence="7" id="KW-0830">Ubiquinone</keyword>
<dbReference type="STRING" id="7574.A0A1S3JBK1"/>
<dbReference type="PROSITE" id="PS00542">
    <property type="entry name" value="COMPLEX1_30K"/>
    <property type="match status" value="1"/>
</dbReference>
<evidence type="ECO:0000256" key="5">
    <source>
        <dbReference type="ARBA" id="ARBA00022967"/>
    </source>
</evidence>
<dbReference type="GeneID" id="106171670"/>
<comment type="similarity">
    <text evidence="2 9">Belongs to the complex I 30 kDa subunit family.</text>
</comment>
<evidence type="ECO:0000256" key="3">
    <source>
        <dbReference type="ARBA" id="ARBA00020084"/>
    </source>
</evidence>
<dbReference type="FunCoup" id="A0A1S3JBK1">
    <property type="interactions" value="1396"/>
</dbReference>
<comment type="catalytic activity">
    <reaction evidence="8">
        <text>a ubiquinone + NADH + 5 H(+)(in) = a ubiquinol + NAD(+) + 4 H(+)(out)</text>
        <dbReference type="Rhea" id="RHEA:29091"/>
        <dbReference type="Rhea" id="RHEA-COMP:9565"/>
        <dbReference type="Rhea" id="RHEA-COMP:9566"/>
        <dbReference type="ChEBI" id="CHEBI:15378"/>
        <dbReference type="ChEBI" id="CHEBI:16389"/>
        <dbReference type="ChEBI" id="CHEBI:17976"/>
        <dbReference type="ChEBI" id="CHEBI:57540"/>
        <dbReference type="ChEBI" id="CHEBI:57945"/>
        <dbReference type="EC" id="7.1.1.2"/>
    </reaction>
</comment>
<comment type="subcellular location">
    <subcellularLocation>
        <location evidence="1">Mitochondrion</location>
    </subcellularLocation>
</comment>
<dbReference type="FunFam" id="3.30.460.80:FF:000002">
    <property type="entry name" value="NADH dehydrogenase iron-sulfur protein 3, mitochondrial"/>
    <property type="match status" value="1"/>
</dbReference>
<accession>A0A1S3JBK1</accession>
<name>A0A1S3JBK1_LINAN</name>
<protein>
    <recommendedName>
        <fullName evidence="3">NADH dehydrogenase [ubiquinone] iron-sulfur protein 3, mitochondrial</fullName>
    </recommendedName>
</protein>
<dbReference type="InterPro" id="IPR010218">
    <property type="entry name" value="NADH_DH_suC"/>
</dbReference>
<proteinExistence type="inferred from homology"/>
<dbReference type="GO" id="GO:0008137">
    <property type="term" value="F:NADH dehydrogenase (ubiquinone) activity"/>
    <property type="evidence" value="ECO:0007669"/>
    <property type="project" value="UniProtKB-EC"/>
</dbReference>
<reference evidence="12" key="1">
    <citation type="submission" date="2025-08" db="UniProtKB">
        <authorList>
            <consortium name="RefSeq"/>
        </authorList>
    </citation>
    <scope>IDENTIFICATION</scope>
    <source>
        <tissue evidence="12">Gonads</tissue>
    </source>
</reference>
<dbReference type="HAMAP" id="MF_01357">
    <property type="entry name" value="NDH1_NuoC"/>
    <property type="match status" value="1"/>
</dbReference>
<evidence type="ECO:0000256" key="1">
    <source>
        <dbReference type="ARBA" id="ARBA00004173"/>
    </source>
</evidence>
<dbReference type="AlphaFoldDB" id="A0A1S3JBK1"/>
<dbReference type="OrthoDB" id="37721at2759"/>
<dbReference type="InterPro" id="IPR037232">
    <property type="entry name" value="NADH_quin_OxRdtase_su_C/D-like"/>
</dbReference>
<keyword evidence="5 9" id="KW-1278">Translocase</keyword>